<evidence type="ECO:0000256" key="6">
    <source>
        <dbReference type="ARBA" id="ARBA00022806"/>
    </source>
</evidence>
<reference evidence="17 18" key="1">
    <citation type="submission" date="2016-10" db="EMBL/GenBank/DDBJ databases">
        <title>Actinomyces aegypiusis sp. nov., isolated from the Aegypius monachus in Qinghai Tibet Plateau China.</title>
        <authorList>
            <person name="Wang Y."/>
        </authorList>
    </citation>
    <scope>NUCLEOTIDE SEQUENCE [LARGE SCALE GENOMIC DNA]</scope>
    <source>
        <strain evidence="17 18">VUL4_3</strain>
    </source>
</reference>
<gene>
    <name evidence="17" type="ORF">BK816_02595</name>
</gene>
<evidence type="ECO:0000256" key="13">
    <source>
        <dbReference type="ARBA" id="ARBA00048988"/>
    </source>
</evidence>
<evidence type="ECO:0000256" key="12">
    <source>
        <dbReference type="ARBA" id="ARBA00034808"/>
    </source>
</evidence>
<feature type="binding site" evidence="14">
    <location>
        <begin position="43"/>
        <end position="50"/>
    </location>
    <ligand>
        <name>ATP</name>
        <dbReference type="ChEBI" id="CHEBI:30616"/>
    </ligand>
</feature>
<keyword evidence="9" id="KW-0234">DNA repair</keyword>
<comment type="similarity">
    <text evidence="1">Belongs to the helicase family. UvrD subfamily.</text>
</comment>
<sequence length="1176" mass="131435">MSKYSPEEIAQALAKATGQKAYPPTEEQSAIITAPQAPTLVVAGAGSGKTATMTNRILYLVANDLAQPEQILGLTFTRKAAMEFRERVWTALRHLQGSGLWQPKEENFSVLTQPLITTYNSYSADLVREYGFYRGFSGEAQLIGSAQTWMIVDELVRKAPTNEVDELKEHALSSITKAVIALSSKLGDHQLDSQQGKQKLAELLTNLESREKTYADVKKIISSLKARQQILDLVKKYEVYKHQHGFMDFSDQVLFAAQLSEIDEVVDAQRNLYQEVLLDEFQDTSYVQLNLLANLFKDHSVMAVGDPLQAIYGWRGASSAALSMFPQMFSTSTDQSAEGGQTDSKHGYRKFTLSTSWRNDEAILKVANLVARPLDPTEKNNFKISQQDETYELGFSPISAPYEGELEEPNRPAEIATVELQPRPGAGAGDVEIMNALDEEAEAQHLCDWFEQAIETEQAKGKFPQMAILCRRRKQIETIVRIFRQNGMPISVLGLGGLMGEPVVADLVAALRVATDEDEAEAMLRLLNKWNLGALDLKNLARATRENEEHPQGQTLAEVVCSFDKRYPYSAKQPAKVTPAAWRRLCQLSHQLRQIRQTAGWTLSKRVSAAIEALQLNVEAQTVPADLVSLESLATFMTVVQDFEAQNQNADLRTFLAWLKVAEEEERGLEGPAMEPNPNAVNLLTVHAAKGLEWDYVAIPGMIEGAFPSIRGGGKSGALDATRDNYATSGWLTSIEEWPDPLRGDMQFLPTFWLPEVEKGTEEKKYLGMYKQLLAAETIAAERRLAYVALTRARTHLLLSYPHLRDESLRYPSRFLVEAAACGPQTFSHWRELPRKGDYQSPRVRELVLQGNICFRPQPTEEELAAIAKANTEFAWPAKFSTWEQGLQSFAASANSLVMATSESLDLPVDPFTWPVSLAQQVSDQVQAKLTEDEAREFARSQADIDLLLAEAAEKNARITMEVERMNATSLPAMWQDPEAFWRNQRRPIPAEVREETFLGTWLHAWIETKLRRAAQIFEFETETALGELNEAQAKRVAKWQDVFDHLEWVDQLPILEVEAEYVAHLHGLAVPCRVDAVFGATPLGTEPKAGEAKVLLVDWKSGSLPRDPKRRETYAMQLWLYRQAYAQTHHLPQDEVQAQLVFFGSNGATLTLDELLAEGVLGDDPAALLAKALGE</sequence>
<keyword evidence="5 14" id="KW-0378">Hydrolase</keyword>
<dbReference type="InterPro" id="IPR013986">
    <property type="entry name" value="DExx_box_DNA_helicase_dom_sf"/>
</dbReference>
<evidence type="ECO:0000256" key="7">
    <source>
        <dbReference type="ARBA" id="ARBA00022839"/>
    </source>
</evidence>
<accession>A0A1D9MJ48</accession>
<dbReference type="InterPro" id="IPR014016">
    <property type="entry name" value="UvrD-like_ATP-bd"/>
</dbReference>
<dbReference type="GO" id="GO:0033202">
    <property type="term" value="C:DNA helicase complex"/>
    <property type="evidence" value="ECO:0007669"/>
    <property type="project" value="TreeGrafter"/>
</dbReference>
<dbReference type="AlphaFoldDB" id="A0A1D9MJ48"/>
<keyword evidence="18" id="KW-1185">Reference proteome</keyword>
<dbReference type="Pfam" id="PF00580">
    <property type="entry name" value="UvrD-helicase"/>
    <property type="match status" value="1"/>
</dbReference>
<dbReference type="GO" id="GO:0003677">
    <property type="term" value="F:DNA binding"/>
    <property type="evidence" value="ECO:0007669"/>
    <property type="project" value="InterPro"/>
</dbReference>
<evidence type="ECO:0000256" key="4">
    <source>
        <dbReference type="ARBA" id="ARBA00022763"/>
    </source>
</evidence>
<dbReference type="Pfam" id="PF13361">
    <property type="entry name" value="UvrD_C"/>
    <property type="match status" value="2"/>
</dbReference>
<evidence type="ECO:0000256" key="3">
    <source>
        <dbReference type="ARBA" id="ARBA00022741"/>
    </source>
</evidence>
<organism evidence="17 18">
    <name type="scientific">Boudabousia tangfeifanii</name>
    <dbReference type="NCBI Taxonomy" id="1912795"/>
    <lineage>
        <taxon>Bacteria</taxon>
        <taxon>Bacillati</taxon>
        <taxon>Actinomycetota</taxon>
        <taxon>Actinomycetes</taxon>
        <taxon>Actinomycetales</taxon>
        <taxon>Actinomycetaceae</taxon>
        <taxon>Boudabousia</taxon>
    </lineage>
</organism>
<dbReference type="Gene3D" id="1.10.486.10">
    <property type="entry name" value="PCRA, domain 4"/>
    <property type="match status" value="1"/>
</dbReference>
<dbReference type="PANTHER" id="PTHR11070:SF55">
    <property type="entry name" value="DNA 3'-5' HELICASE"/>
    <property type="match status" value="1"/>
</dbReference>
<dbReference type="Pfam" id="PF12705">
    <property type="entry name" value="PDDEXK_1"/>
    <property type="match status" value="1"/>
</dbReference>
<evidence type="ECO:0000259" key="16">
    <source>
        <dbReference type="PROSITE" id="PS51217"/>
    </source>
</evidence>
<comment type="catalytic activity">
    <reaction evidence="11">
        <text>Couples ATP hydrolysis with the unwinding of duplex DNA by translocating in the 3'-5' direction.</text>
        <dbReference type="EC" id="5.6.2.4"/>
    </reaction>
</comment>
<dbReference type="Gene3D" id="3.40.50.300">
    <property type="entry name" value="P-loop containing nucleotide triphosphate hydrolases"/>
    <property type="match status" value="2"/>
</dbReference>
<evidence type="ECO:0000313" key="18">
    <source>
        <dbReference type="Proteomes" id="UP000176288"/>
    </source>
</evidence>
<keyword evidence="7" id="KW-0269">Exonuclease</keyword>
<dbReference type="PROSITE" id="PS51198">
    <property type="entry name" value="UVRD_HELICASE_ATP_BIND"/>
    <property type="match status" value="1"/>
</dbReference>
<dbReference type="STRING" id="1912795.BK816_02595"/>
<evidence type="ECO:0000256" key="14">
    <source>
        <dbReference type="PROSITE-ProRule" id="PRU00560"/>
    </source>
</evidence>
<dbReference type="CDD" id="cd17932">
    <property type="entry name" value="DEXQc_UvrD"/>
    <property type="match status" value="1"/>
</dbReference>
<keyword evidence="2" id="KW-0540">Nuclease</keyword>
<evidence type="ECO:0000256" key="1">
    <source>
        <dbReference type="ARBA" id="ARBA00009922"/>
    </source>
</evidence>
<evidence type="ECO:0000256" key="10">
    <source>
        <dbReference type="ARBA" id="ARBA00023235"/>
    </source>
</evidence>
<dbReference type="EMBL" id="CP017812">
    <property type="protein sequence ID" value="AOZ72324.1"/>
    <property type="molecule type" value="Genomic_DNA"/>
</dbReference>
<dbReference type="Gene3D" id="1.10.10.160">
    <property type="match status" value="1"/>
</dbReference>
<keyword evidence="8 14" id="KW-0067">ATP-binding</keyword>
<evidence type="ECO:0000256" key="8">
    <source>
        <dbReference type="ARBA" id="ARBA00022840"/>
    </source>
</evidence>
<keyword evidence="10" id="KW-0413">Isomerase</keyword>
<dbReference type="GO" id="GO:0016887">
    <property type="term" value="F:ATP hydrolysis activity"/>
    <property type="evidence" value="ECO:0007669"/>
    <property type="project" value="RHEA"/>
</dbReference>
<evidence type="ECO:0000313" key="17">
    <source>
        <dbReference type="EMBL" id="AOZ72324.1"/>
    </source>
</evidence>
<dbReference type="InterPro" id="IPR027417">
    <property type="entry name" value="P-loop_NTPase"/>
</dbReference>
<dbReference type="GO" id="GO:0005829">
    <property type="term" value="C:cytosol"/>
    <property type="evidence" value="ECO:0007669"/>
    <property type="project" value="TreeGrafter"/>
</dbReference>
<name>A0A1D9MJ48_9ACTO</name>
<comment type="catalytic activity">
    <reaction evidence="13">
        <text>ATP + H2O = ADP + phosphate + H(+)</text>
        <dbReference type="Rhea" id="RHEA:13065"/>
        <dbReference type="ChEBI" id="CHEBI:15377"/>
        <dbReference type="ChEBI" id="CHEBI:15378"/>
        <dbReference type="ChEBI" id="CHEBI:30616"/>
        <dbReference type="ChEBI" id="CHEBI:43474"/>
        <dbReference type="ChEBI" id="CHEBI:456216"/>
        <dbReference type="EC" id="5.6.2.4"/>
    </reaction>
</comment>
<dbReference type="KEGG" id="avu:BK816_02595"/>
<dbReference type="InterPro" id="IPR014017">
    <property type="entry name" value="DNA_helicase_UvrD-like_C"/>
</dbReference>
<dbReference type="InterPro" id="IPR000212">
    <property type="entry name" value="DNA_helicase_UvrD/REP"/>
</dbReference>
<dbReference type="GO" id="GO:0000725">
    <property type="term" value="P:recombinational repair"/>
    <property type="evidence" value="ECO:0007669"/>
    <property type="project" value="TreeGrafter"/>
</dbReference>
<dbReference type="PANTHER" id="PTHR11070">
    <property type="entry name" value="UVRD / RECB / PCRA DNA HELICASE FAMILY MEMBER"/>
    <property type="match status" value="1"/>
</dbReference>
<dbReference type="GO" id="GO:0005524">
    <property type="term" value="F:ATP binding"/>
    <property type="evidence" value="ECO:0007669"/>
    <property type="project" value="UniProtKB-UniRule"/>
</dbReference>
<dbReference type="RefSeq" id="WP_071163790.1">
    <property type="nucleotide sequence ID" value="NZ_CP017812.1"/>
</dbReference>
<dbReference type="GO" id="GO:0043138">
    <property type="term" value="F:3'-5' DNA helicase activity"/>
    <property type="evidence" value="ECO:0007669"/>
    <property type="project" value="UniProtKB-EC"/>
</dbReference>
<feature type="domain" description="UvrD-like helicase ATP-binding" evidence="15">
    <location>
        <begin position="22"/>
        <end position="360"/>
    </location>
</feature>
<evidence type="ECO:0000256" key="2">
    <source>
        <dbReference type="ARBA" id="ARBA00022722"/>
    </source>
</evidence>
<evidence type="ECO:0000259" key="15">
    <source>
        <dbReference type="PROSITE" id="PS51198"/>
    </source>
</evidence>
<dbReference type="PROSITE" id="PS51217">
    <property type="entry name" value="UVRD_HELICASE_CTER"/>
    <property type="match status" value="1"/>
</dbReference>
<protein>
    <recommendedName>
        <fullName evidence="12">DNA 3'-5' helicase</fullName>
        <ecNumber evidence="12">5.6.2.4</ecNumber>
    </recommendedName>
</protein>
<keyword evidence="4" id="KW-0227">DNA damage</keyword>
<keyword evidence="3 14" id="KW-0547">Nucleotide-binding</keyword>
<evidence type="ECO:0000256" key="9">
    <source>
        <dbReference type="ARBA" id="ARBA00023204"/>
    </source>
</evidence>
<dbReference type="SUPFAM" id="SSF52540">
    <property type="entry name" value="P-loop containing nucleoside triphosphate hydrolases"/>
    <property type="match status" value="1"/>
</dbReference>
<proteinExistence type="inferred from homology"/>
<evidence type="ECO:0000256" key="11">
    <source>
        <dbReference type="ARBA" id="ARBA00034617"/>
    </source>
</evidence>
<dbReference type="InterPro" id="IPR038726">
    <property type="entry name" value="PDDEXK_AddAB-type"/>
</dbReference>
<keyword evidence="6 14" id="KW-0347">Helicase</keyword>
<dbReference type="EC" id="5.6.2.4" evidence="12"/>
<dbReference type="OrthoDB" id="4812256at2"/>
<feature type="domain" description="UvrD-like helicase C-terminal" evidence="16">
    <location>
        <begin position="397"/>
        <end position="691"/>
    </location>
</feature>
<dbReference type="Proteomes" id="UP000176288">
    <property type="component" value="Chromosome"/>
</dbReference>
<evidence type="ECO:0000256" key="5">
    <source>
        <dbReference type="ARBA" id="ARBA00022801"/>
    </source>
</evidence>